<dbReference type="RefSeq" id="WP_268600794.1">
    <property type="nucleotide sequence ID" value="NZ_JAKOBS010000018.1"/>
</dbReference>
<evidence type="ECO:0000313" key="1">
    <source>
        <dbReference type="EMBL" id="MCY9764748.1"/>
    </source>
</evidence>
<keyword evidence="2" id="KW-1185">Reference proteome</keyword>
<proteinExistence type="predicted"/>
<organism evidence="1 2">
    <name type="scientific">Paenibacillus alvei</name>
    <name type="common">Bacillus alvei</name>
    <dbReference type="NCBI Taxonomy" id="44250"/>
    <lineage>
        <taxon>Bacteria</taxon>
        <taxon>Bacillati</taxon>
        <taxon>Bacillota</taxon>
        <taxon>Bacilli</taxon>
        <taxon>Bacillales</taxon>
        <taxon>Paenibacillaceae</taxon>
        <taxon>Paenibacillus</taxon>
    </lineage>
</organism>
<evidence type="ECO:0000313" key="2">
    <source>
        <dbReference type="Proteomes" id="UP001527181"/>
    </source>
</evidence>
<comment type="caution">
    <text evidence="1">The sequence shown here is derived from an EMBL/GenBank/DDBJ whole genome shotgun (WGS) entry which is preliminary data.</text>
</comment>
<name>A0ABT4H6Z2_PAEAL</name>
<protein>
    <submittedName>
        <fullName evidence="1">Uncharacterized protein</fullName>
    </submittedName>
</protein>
<gene>
    <name evidence="1" type="ORF">M5X12_30100</name>
</gene>
<sequence length="68" mass="8054">MTAYETVFRAYASELEPDDLYKLSRVFYTSQVRIILGWTDLTDSEQITYIRSLDNAFYEIVERTISNM</sequence>
<reference evidence="1 2" key="1">
    <citation type="submission" date="2022-05" db="EMBL/GenBank/DDBJ databases">
        <title>Genome Sequencing of Bee-Associated Microbes.</title>
        <authorList>
            <person name="Dunlap C."/>
        </authorList>
    </citation>
    <scope>NUCLEOTIDE SEQUENCE [LARGE SCALE GENOMIC DNA]</scope>
    <source>
        <strain evidence="1 2">NRRL B-04010</strain>
    </source>
</reference>
<accession>A0ABT4H6Z2</accession>
<dbReference type="EMBL" id="JAMDNP010000115">
    <property type="protein sequence ID" value="MCY9764748.1"/>
    <property type="molecule type" value="Genomic_DNA"/>
</dbReference>
<dbReference type="Proteomes" id="UP001527181">
    <property type="component" value="Unassembled WGS sequence"/>
</dbReference>